<keyword evidence="2" id="KW-0472">Membrane</keyword>
<keyword evidence="1" id="KW-0175">Coiled coil</keyword>
<keyword evidence="4" id="KW-1185">Reference proteome</keyword>
<proteinExistence type="predicted"/>
<gene>
    <name evidence="3" type="ORF">NDU88_000503</name>
</gene>
<name>A0AAV7WLK4_PLEWA</name>
<comment type="caution">
    <text evidence="3">The sequence shown here is derived from an EMBL/GenBank/DDBJ whole genome shotgun (WGS) entry which is preliminary data.</text>
</comment>
<sequence>MADRVDGMFSTVYCSQARSSFLQKSVICWTLRFVMNPMMLRSFAVLIIAGTFVCFCDPTLAPVTVESRSFRGMVRETFLTGVGALENLAESLLSANITGRIYRRIQSHIGEAHTNLRKAEGMALNKETELRAQRATLMTELRRLAEQQHALQLQVNGTSTELDILRDLRNRSRIELQRGKQNLEYSKADLEKMKKEKAALEADRDKGKGIFASTSKVVGLSMITASLEALELAQKKADEANRSVHAQVATIDTYSAKVKSCKTKIRDIQVNISNIQGKMNTIEAKIAQENNFLKKLTDFQLPVGQCRAFLSVMVGKNRTENVRATLSAMVDVLLPTFADMTHFVSPLIGNNDQFKKILSSRLGVITEKMNQANGQFKNMSLSTQADDIRDFL</sequence>
<reference evidence="3" key="1">
    <citation type="journal article" date="2022" name="bioRxiv">
        <title>Sequencing and chromosome-scale assembly of the giantPleurodeles waltlgenome.</title>
        <authorList>
            <person name="Brown T."/>
            <person name="Elewa A."/>
            <person name="Iarovenko S."/>
            <person name="Subramanian E."/>
            <person name="Araus A.J."/>
            <person name="Petzold A."/>
            <person name="Susuki M."/>
            <person name="Suzuki K.-i.T."/>
            <person name="Hayashi T."/>
            <person name="Toyoda A."/>
            <person name="Oliveira C."/>
            <person name="Osipova E."/>
            <person name="Leigh N.D."/>
            <person name="Simon A."/>
            <person name="Yun M.H."/>
        </authorList>
    </citation>
    <scope>NUCLEOTIDE SEQUENCE</scope>
    <source>
        <strain evidence="3">20211129_DDA</strain>
        <tissue evidence="3">Liver</tissue>
    </source>
</reference>
<evidence type="ECO:0000313" key="4">
    <source>
        <dbReference type="Proteomes" id="UP001066276"/>
    </source>
</evidence>
<keyword evidence="2" id="KW-0812">Transmembrane</keyword>
<keyword evidence="2" id="KW-1133">Transmembrane helix</keyword>
<feature type="coiled-coil region" evidence="1">
    <location>
        <begin position="176"/>
        <end position="203"/>
    </location>
</feature>
<evidence type="ECO:0000256" key="2">
    <source>
        <dbReference type="SAM" id="Phobius"/>
    </source>
</evidence>
<evidence type="ECO:0000256" key="1">
    <source>
        <dbReference type="SAM" id="Coils"/>
    </source>
</evidence>
<dbReference type="AlphaFoldDB" id="A0AAV7WLK4"/>
<organism evidence="3 4">
    <name type="scientific">Pleurodeles waltl</name>
    <name type="common">Iberian ribbed newt</name>
    <dbReference type="NCBI Taxonomy" id="8319"/>
    <lineage>
        <taxon>Eukaryota</taxon>
        <taxon>Metazoa</taxon>
        <taxon>Chordata</taxon>
        <taxon>Craniata</taxon>
        <taxon>Vertebrata</taxon>
        <taxon>Euteleostomi</taxon>
        <taxon>Amphibia</taxon>
        <taxon>Batrachia</taxon>
        <taxon>Caudata</taxon>
        <taxon>Salamandroidea</taxon>
        <taxon>Salamandridae</taxon>
        <taxon>Pleurodelinae</taxon>
        <taxon>Pleurodeles</taxon>
    </lineage>
</organism>
<accession>A0AAV7WLK4</accession>
<feature type="transmembrane region" description="Helical" evidence="2">
    <location>
        <begin position="43"/>
        <end position="65"/>
    </location>
</feature>
<protein>
    <submittedName>
        <fullName evidence="3">Uncharacterized protein</fullName>
    </submittedName>
</protein>
<evidence type="ECO:0000313" key="3">
    <source>
        <dbReference type="EMBL" id="KAJ1212859.1"/>
    </source>
</evidence>
<dbReference type="Proteomes" id="UP001066276">
    <property type="component" value="Chromosome 1_1"/>
</dbReference>
<dbReference type="EMBL" id="JANPWB010000001">
    <property type="protein sequence ID" value="KAJ1212859.1"/>
    <property type="molecule type" value="Genomic_DNA"/>
</dbReference>